<evidence type="ECO:0000313" key="2">
    <source>
        <dbReference type="EMBL" id="AKM32199.1"/>
    </source>
</evidence>
<gene>
    <name evidence="2" type="ORF">AB870_21875</name>
</gene>
<dbReference type="RefSeq" id="WP_047907938.1">
    <property type="nucleotide sequence ID" value="NZ_CP011807.3"/>
</dbReference>
<dbReference type="GO" id="GO:0006355">
    <property type="term" value="P:regulation of DNA-templated transcription"/>
    <property type="evidence" value="ECO:0007669"/>
    <property type="project" value="InterPro"/>
</dbReference>
<dbReference type="SUPFAM" id="SSF46785">
    <property type="entry name" value="Winged helix' DNA-binding domain"/>
    <property type="match status" value="1"/>
</dbReference>
<dbReference type="Pfam" id="PF09339">
    <property type="entry name" value="HTH_IclR"/>
    <property type="match status" value="1"/>
</dbReference>
<dbReference type="InterPro" id="IPR036390">
    <property type="entry name" value="WH_DNA-bd_sf"/>
</dbReference>
<protein>
    <recommendedName>
        <fullName evidence="1">HTH iclR-type domain-containing protein</fullName>
    </recommendedName>
</protein>
<evidence type="ECO:0000259" key="1">
    <source>
        <dbReference type="Pfam" id="PF09339"/>
    </source>
</evidence>
<accession>A0A0H3WVH8</accession>
<dbReference type="InterPro" id="IPR005471">
    <property type="entry name" value="Tscrpt_reg_IclR_N"/>
</dbReference>
<dbReference type="Proteomes" id="UP000035651">
    <property type="component" value="Chromosome"/>
</dbReference>
<organism evidence="2 3">
    <name type="scientific">Pandoraea faecigallinarum</name>
    <dbReference type="NCBI Taxonomy" id="656179"/>
    <lineage>
        <taxon>Bacteria</taxon>
        <taxon>Pseudomonadati</taxon>
        <taxon>Pseudomonadota</taxon>
        <taxon>Betaproteobacteria</taxon>
        <taxon>Burkholderiales</taxon>
        <taxon>Burkholderiaceae</taxon>
        <taxon>Pandoraea</taxon>
    </lineage>
</organism>
<dbReference type="AlphaFoldDB" id="A0A0H3WVH8"/>
<sequence>MDDARAGVARHDDDPGQAVQDLARLLQALGDGQREGREAMSLPRLAKRSALPMSTLLRYLSVLTDAGWVALDDSKRGVQLAHLTASGTAQLRSLDEQLDGGQSVVP</sequence>
<dbReference type="InterPro" id="IPR036388">
    <property type="entry name" value="WH-like_DNA-bd_sf"/>
</dbReference>
<dbReference type="STRING" id="656179.AB870_21875"/>
<dbReference type="PATRIC" id="fig|656179.3.peg.4669"/>
<dbReference type="KEGG" id="pfg:AB870_21875"/>
<proteinExistence type="predicted"/>
<reference evidence="2" key="1">
    <citation type="submission" date="2016-06" db="EMBL/GenBank/DDBJ databases">
        <title>Complete Genome Sequence of Pandoraea faecigallinarum DSM-23572.</title>
        <authorList>
            <person name="Yong D."/>
            <person name="Ee R."/>
            <person name="Lim Y.-L."/>
            <person name="Yin W.-F."/>
            <person name="Chan K.-G."/>
        </authorList>
    </citation>
    <scope>NUCLEOTIDE SEQUENCE</scope>
    <source>
        <strain evidence="2">DSM 23572</strain>
    </source>
</reference>
<feature type="domain" description="HTH iclR-type" evidence="1">
    <location>
        <begin position="24"/>
        <end position="72"/>
    </location>
</feature>
<dbReference type="EMBL" id="CP011807">
    <property type="protein sequence ID" value="AKM32199.1"/>
    <property type="molecule type" value="Genomic_DNA"/>
</dbReference>
<dbReference type="GO" id="GO:0003677">
    <property type="term" value="F:DNA binding"/>
    <property type="evidence" value="ECO:0007669"/>
    <property type="project" value="InterPro"/>
</dbReference>
<dbReference type="Gene3D" id="1.10.10.10">
    <property type="entry name" value="Winged helix-like DNA-binding domain superfamily/Winged helix DNA-binding domain"/>
    <property type="match status" value="1"/>
</dbReference>
<name>A0A0H3WVH8_9BURK</name>
<evidence type="ECO:0000313" key="3">
    <source>
        <dbReference type="Proteomes" id="UP000035651"/>
    </source>
</evidence>
<keyword evidence="3" id="KW-1185">Reference proteome</keyword>